<dbReference type="PANTHER" id="PTHR42678">
    <property type="entry name" value="AMIDASE"/>
    <property type="match status" value="1"/>
</dbReference>
<evidence type="ECO:0000259" key="1">
    <source>
        <dbReference type="Pfam" id="PF01425"/>
    </source>
</evidence>
<comment type="caution">
    <text evidence="2">The sequence shown here is derived from an EMBL/GenBank/DDBJ whole genome shotgun (WGS) entry which is preliminary data.</text>
</comment>
<dbReference type="Pfam" id="PF01425">
    <property type="entry name" value="Amidase"/>
    <property type="match status" value="1"/>
</dbReference>
<organism evidence="2 3">
    <name type="scientific">candidate division KSB3 bacterium</name>
    <dbReference type="NCBI Taxonomy" id="2044937"/>
    <lineage>
        <taxon>Bacteria</taxon>
        <taxon>candidate division KSB3</taxon>
    </lineage>
</organism>
<sequence length="245" mass="26022">MEEYTIAELQQKMSTGAYTARTITEAYLTRIEQLDKQGPALHAVIELNPDALAIADSLDTERRGKRVRSSLHGIPVMLKDNIGTADRMMTTTGSLALSGSKAPEDAFFVQRLREAGAVILGKTNLSEWANFRSPRSTSGWSSRGGQTRNPYVLDRNPGGSSSGSAVAVAANLCSVAIGTETNGSLIGPAHANSIVSIKPTCGLISRFGIIPIAHSQDTAGPMARTVTDSVFMIRSTGSWKPISTT</sequence>
<dbReference type="PANTHER" id="PTHR42678:SF34">
    <property type="entry name" value="OS04G0183300 PROTEIN"/>
    <property type="match status" value="1"/>
</dbReference>
<name>A0A2G6KMB5_9BACT</name>
<gene>
    <name evidence="2" type="ORF">CSA56_00155</name>
</gene>
<dbReference type="SUPFAM" id="SSF75304">
    <property type="entry name" value="Amidase signature (AS) enzymes"/>
    <property type="match status" value="1"/>
</dbReference>
<feature type="domain" description="Amidase" evidence="1">
    <location>
        <begin position="23"/>
        <end position="237"/>
    </location>
</feature>
<dbReference type="AlphaFoldDB" id="A0A2G6KMB5"/>
<dbReference type="EMBL" id="PDSK01000006">
    <property type="protein sequence ID" value="PIE36530.1"/>
    <property type="molecule type" value="Genomic_DNA"/>
</dbReference>
<dbReference type="Gene3D" id="3.90.1300.10">
    <property type="entry name" value="Amidase signature (AS) domain"/>
    <property type="match status" value="1"/>
</dbReference>
<reference evidence="2 3" key="1">
    <citation type="submission" date="2017-10" db="EMBL/GenBank/DDBJ databases">
        <title>Novel microbial diversity and functional potential in the marine mammal oral microbiome.</title>
        <authorList>
            <person name="Dudek N.K."/>
            <person name="Sun C.L."/>
            <person name="Burstein D."/>
            <person name="Kantor R.S."/>
            <person name="Aliaga Goltsman D.S."/>
            <person name="Bik E.M."/>
            <person name="Thomas B.C."/>
            <person name="Banfield J.F."/>
            <person name="Relman D.A."/>
        </authorList>
    </citation>
    <scope>NUCLEOTIDE SEQUENCE [LARGE SCALE GENOMIC DNA]</scope>
    <source>
        <strain evidence="2">DOLJORAL78_47_16</strain>
    </source>
</reference>
<dbReference type="InterPro" id="IPR023631">
    <property type="entry name" value="Amidase_dom"/>
</dbReference>
<dbReference type="Proteomes" id="UP000230821">
    <property type="component" value="Unassembled WGS sequence"/>
</dbReference>
<accession>A0A2G6KMB5</accession>
<dbReference type="InterPro" id="IPR036928">
    <property type="entry name" value="AS_sf"/>
</dbReference>
<proteinExistence type="predicted"/>
<protein>
    <recommendedName>
        <fullName evidence="1">Amidase domain-containing protein</fullName>
    </recommendedName>
</protein>
<evidence type="ECO:0000313" key="3">
    <source>
        <dbReference type="Proteomes" id="UP000230821"/>
    </source>
</evidence>
<evidence type="ECO:0000313" key="2">
    <source>
        <dbReference type="EMBL" id="PIE36530.1"/>
    </source>
</evidence>